<gene>
    <name evidence="1" type="ordered locus">Emin_1296</name>
</gene>
<keyword evidence="2" id="KW-1185">Reference proteome</keyword>
<dbReference type="HOGENOM" id="CLU_105410_0_0_0"/>
<dbReference type="KEGG" id="emi:Emin_1296"/>
<dbReference type="AlphaFoldDB" id="B2KEA0"/>
<dbReference type="InterPro" id="IPR025833">
    <property type="entry name" value="GDYXXLXY"/>
</dbReference>
<evidence type="ECO:0000313" key="2">
    <source>
        <dbReference type="Proteomes" id="UP000001029"/>
    </source>
</evidence>
<proteinExistence type="predicted"/>
<dbReference type="RefSeq" id="WP_012415461.1">
    <property type="nucleotide sequence ID" value="NC_010644.1"/>
</dbReference>
<organism evidence="1 2">
    <name type="scientific">Elusimicrobium minutum (strain Pei191)</name>
    <dbReference type="NCBI Taxonomy" id="445932"/>
    <lineage>
        <taxon>Bacteria</taxon>
        <taxon>Pseudomonadati</taxon>
        <taxon>Elusimicrobiota</taxon>
        <taxon>Elusimicrobia</taxon>
        <taxon>Elusimicrobiales</taxon>
        <taxon>Elusimicrobiaceae</taxon>
        <taxon>Elusimicrobium</taxon>
    </lineage>
</organism>
<dbReference type="Proteomes" id="UP000001029">
    <property type="component" value="Chromosome"/>
</dbReference>
<accession>B2KEA0</accession>
<dbReference type="Pfam" id="PF14345">
    <property type="entry name" value="GDYXXLXY"/>
    <property type="match status" value="1"/>
</dbReference>
<evidence type="ECO:0000313" key="1">
    <source>
        <dbReference type="EMBL" id="ACC98846.1"/>
    </source>
</evidence>
<name>B2KEA0_ELUMP</name>
<protein>
    <submittedName>
        <fullName evidence="1">Uncharacterized membrane-anchored protein</fullName>
    </submittedName>
</protein>
<dbReference type="STRING" id="445932.Emin_1296"/>
<reference evidence="1 2" key="1">
    <citation type="journal article" date="2009" name="Appl. Environ. Microbiol.">
        <title>Genomic analysis of 'Elusimicrobium minutum,' the first cultivated representative of the phylum 'Elusimicrobia' (formerly termite group 1).</title>
        <authorList>
            <person name="Herlemann D.P.R."/>
            <person name="Geissinger O."/>
            <person name="Ikeda-Ohtsubo W."/>
            <person name="Kunin V."/>
            <person name="Sun H."/>
            <person name="Lapidus A."/>
            <person name="Hugenholtz P."/>
            <person name="Brune A."/>
        </authorList>
    </citation>
    <scope>NUCLEOTIDE SEQUENCE [LARGE SCALE GENOMIC DNA]</scope>
    <source>
        <strain evidence="1 2">Pei191</strain>
    </source>
</reference>
<dbReference type="EMBL" id="CP001055">
    <property type="protein sequence ID" value="ACC98846.1"/>
    <property type="molecule type" value="Genomic_DNA"/>
</dbReference>
<sequence length="161" mass="18533">MRAKIFFLLTLIILSVLAYNVFKKEIMLARGQTFYLELAPVDPRSLLQGDYMQLNYKISNRDLLFEQYDHVCLILNDKKVAEYLMDLEHDECEKSGGVCISVHYDRGGYHVAPTSFFFQEGYAQLYETARYAILKHSGHKVLLKGLADKDLKEICPACHST</sequence>